<name>A0A9W4XB36_9ASCO</name>
<feature type="compositionally biased region" description="Basic and acidic residues" evidence="1">
    <location>
        <begin position="251"/>
        <end position="261"/>
    </location>
</feature>
<evidence type="ECO:0000313" key="2">
    <source>
        <dbReference type="EMBL" id="CAI5755671.1"/>
    </source>
</evidence>
<evidence type="ECO:0000313" key="3">
    <source>
        <dbReference type="Proteomes" id="UP001152885"/>
    </source>
</evidence>
<accession>A0A9W4XB36</accession>
<gene>
    <name evidence="2" type="ORF">CANVERA_P0187</name>
</gene>
<keyword evidence="3" id="KW-1185">Reference proteome</keyword>
<proteinExistence type="predicted"/>
<evidence type="ECO:0000256" key="1">
    <source>
        <dbReference type="SAM" id="MobiDB-lite"/>
    </source>
</evidence>
<protein>
    <submittedName>
        <fullName evidence="2">Uncharacterized protein</fullName>
    </submittedName>
</protein>
<organism evidence="2 3">
    <name type="scientific">Candida verbasci</name>
    <dbReference type="NCBI Taxonomy" id="1227364"/>
    <lineage>
        <taxon>Eukaryota</taxon>
        <taxon>Fungi</taxon>
        <taxon>Dikarya</taxon>
        <taxon>Ascomycota</taxon>
        <taxon>Saccharomycotina</taxon>
        <taxon>Pichiomycetes</taxon>
        <taxon>Debaryomycetaceae</taxon>
        <taxon>Candida/Lodderomyces clade</taxon>
        <taxon>Candida</taxon>
    </lineage>
</organism>
<reference evidence="2" key="1">
    <citation type="submission" date="2022-12" db="EMBL/GenBank/DDBJ databases">
        <authorList>
            <person name="Brejova B."/>
        </authorList>
    </citation>
    <scope>NUCLEOTIDE SEQUENCE</scope>
</reference>
<feature type="compositionally biased region" description="Low complexity" evidence="1">
    <location>
        <begin position="99"/>
        <end position="114"/>
    </location>
</feature>
<feature type="region of interest" description="Disordered" evidence="1">
    <location>
        <begin position="236"/>
        <end position="261"/>
    </location>
</feature>
<comment type="caution">
    <text evidence="2">The sequence shown here is derived from an EMBL/GenBank/DDBJ whole genome shotgun (WGS) entry which is preliminary data.</text>
</comment>
<feature type="region of interest" description="Disordered" evidence="1">
    <location>
        <begin position="93"/>
        <end position="116"/>
    </location>
</feature>
<sequence>MDNLTTNLKFFKKYNQSTKDNSEEKIEKIEIFNKFMEEVDNIKAIHKLTLNDLSYELSNQPQSPVSSYSNSSASPIQQQGQFTMKSFHNSSIKKRFSLPPNNNNNTPKKNGSSSKYKRLSTGLQLGLLTVFEEETPKSQPKRISTSNSAPPSYDDNYLNILPPSQYETYNLATLDQLTKCKNNRYSLNSVQSNISGLTDLTSFEDESNTNRYTKDELRMKLEEKFNLKYNEKPNINKVESLESQEDQIDQEDTKFENKLNK</sequence>
<dbReference type="Proteomes" id="UP001152885">
    <property type="component" value="Unassembled WGS sequence"/>
</dbReference>
<dbReference type="OrthoDB" id="4089780at2759"/>
<feature type="compositionally biased region" description="Polar residues" evidence="1">
    <location>
        <begin position="137"/>
        <end position="150"/>
    </location>
</feature>
<feature type="region of interest" description="Disordered" evidence="1">
    <location>
        <begin position="134"/>
        <end position="155"/>
    </location>
</feature>
<dbReference type="EMBL" id="CANTUO010000001">
    <property type="protein sequence ID" value="CAI5755671.1"/>
    <property type="molecule type" value="Genomic_DNA"/>
</dbReference>
<dbReference type="AlphaFoldDB" id="A0A9W4XB36"/>